<dbReference type="GO" id="GO:0080030">
    <property type="term" value="F:methyl indole-3-acetate esterase activity"/>
    <property type="evidence" value="ECO:0007669"/>
    <property type="project" value="TreeGrafter"/>
</dbReference>
<comment type="caution">
    <text evidence="2">The sequence shown here is derived from an EMBL/GenBank/DDBJ whole genome shotgun (WGS) entry which is preliminary data.</text>
</comment>
<sequence length="240" mass="27180">MSTFVLVHGSWHGAWCWERIVPILEEAGHRVIVIDLPAHGKDHTPLTEVNLKSYTDCLSAVLDKESEKVILVGHSMAGVVITQTAEYFPEKIEKLVYLCAYLPVNGQTLLQISQNEKKEKESPSIVIISEDQTFMDIKDELIKDSFYGDCSEEDVIKAKEKLCLEPLAPFFTPVNLTDARFGMIPRVYIETLKDKAISISLQRDMYTVSPCNQVITMDSDHSPFFSHTEELCSHLIQLTF</sequence>
<dbReference type="RefSeq" id="WP_183570901.1">
    <property type="nucleotide sequence ID" value="NZ_CBCSLB010000031.1"/>
</dbReference>
<evidence type="ECO:0000259" key="1">
    <source>
        <dbReference type="Pfam" id="PF12697"/>
    </source>
</evidence>
<dbReference type="SUPFAM" id="SSF53474">
    <property type="entry name" value="alpha/beta-Hydrolases"/>
    <property type="match status" value="1"/>
</dbReference>
<feature type="domain" description="AB hydrolase-1" evidence="1">
    <location>
        <begin position="4"/>
        <end position="231"/>
    </location>
</feature>
<name>A0A7W5CDT8_9BACL</name>
<protein>
    <recommendedName>
        <fullName evidence="1">AB hydrolase-1 domain-containing protein</fullName>
    </recommendedName>
</protein>
<keyword evidence="3" id="KW-1185">Reference proteome</keyword>
<dbReference type="InterPro" id="IPR029058">
    <property type="entry name" value="AB_hydrolase_fold"/>
</dbReference>
<dbReference type="Pfam" id="PF12697">
    <property type="entry name" value="Abhydrolase_6"/>
    <property type="match status" value="1"/>
</dbReference>
<dbReference type="InterPro" id="IPR045889">
    <property type="entry name" value="MES/HNL"/>
</dbReference>
<dbReference type="PANTHER" id="PTHR10992:SF1086">
    <property type="entry name" value="AB HYDROLASE-1 DOMAIN-CONTAINING PROTEIN"/>
    <property type="match status" value="1"/>
</dbReference>
<accession>A0A7W5CDT8</accession>
<dbReference type="Proteomes" id="UP000518605">
    <property type="component" value="Unassembled WGS sequence"/>
</dbReference>
<evidence type="ECO:0000313" key="3">
    <source>
        <dbReference type="Proteomes" id="UP000518605"/>
    </source>
</evidence>
<evidence type="ECO:0000313" key="2">
    <source>
        <dbReference type="EMBL" id="MBB3155871.1"/>
    </source>
</evidence>
<gene>
    <name evidence="2" type="ORF">FHS16_005987</name>
</gene>
<reference evidence="2 3" key="1">
    <citation type="submission" date="2020-08" db="EMBL/GenBank/DDBJ databases">
        <title>Genomic Encyclopedia of Type Strains, Phase III (KMG-III): the genomes of soil and plant-associated and newly described type strains.</title>
        <authorList>
            <person name="Whitman W."/>
        </authorList>
    </citation>
    <scope>NUCLEOTIDE SEQUENCE [LARGE SCALE GENOMIC DNA]</scope>
    <source>
        <strain evidence="2 3">CECT 8234</strain>
    </source>
</reference>
<dbReference type="AlphaFoldDB" id="A0A7W5CDT8"/>
<proteinExistence type="predicted"/>
<organism evidence="2 3">
    <name type="scientific">Paenibacillus endophyticus</name>
    <dbReference type="NCBI Taxonomy" id="1294268"/>
    <lineage>
        <taxon>Bacteria</taxon>
        <taxon>Bacillati</taxon>
        <taxon>Bacillota</taxon>
        <taxon>Bacilli</taxon>
        <taxon>Bacillales</taxon>
        <taxon>Paenibacillaceae</taxon>
        <taxon>Paenibacillus</taxon>
    </lineage>
</organism>
<dbReference type="EMBL" id="JACHXW010000030">
    <property type="protein sequence ID" value="MBB3155871.1"/>
    <property type="molecule type" value="Genomic_DNA"/>
</dbReference>
<dbReference type="Gene3D" id="3.40.50.1820">
    <property type="entry name" value="alpha/beta hydrolase"/>
    <property type="match status" value="1"/>
</dbReference>
<dbReference type="PANTHER" id="PTHR10992">
    <property type="entry name" value="METHYLESTERASE FAMILY MEMBER"/>
    <property type="match status" value="1"/>
</dbReference>
<dbReference type="InterPro" id="IPR000073">
    <property type="entry name" value="AB_hydrolase_1"/>
</dbReference>
<dbReference type="GO" id="GO:0080032">
    <property type="term" value="F:methyl jasmonate esterase activity"/>
    <property type="evidence" value="ECO:0007669"/>
    <property type="project" value="TreeGrafter"/>
</dbReference>
<dbReference type="PRINTS" id="PR00111">
    <property type="entry name" value="ABHYDROLASE"/>
</dbReference>